<dbReference type="InterPro" id="IPR027417">
    <property type="entry name" value="P-loop_NTPase"/>
</dbReference>
<accession>A0A919WGH2</accession>
<name>A0A919WGH2_9BACI</name>
<dbReference type="CDD" id="cd02038">
    <property type="entry name" value="FlhG-like"/>
    <property type="match status" value="1"/>
</dbReference>
<dbReference type="GO" id="GO:0009898">
    <property type="term" value="C:cytoplasmic side of plasma membrane"/>
    <property type="evidence" value="ECO:0007669"/>
    <property type="project" value="TreeGrafter"/>
</dbReference>
<dbReference type="InterPro" id="IPR050625">
    <property type="entry name" value="ParA/MinD_ATPase"/>
</dbReference>
<evidence type="ECO:0000256" key="2">
    <source>
        <dbReference type="ARBA" id="ARBA00022840"/>
    </source>
</evidence>
<dbReference type="PANTHER" id="PTHR43384:SF4">
    <property type="entry name" value="CELLULOSE BIOSYNTHESIS PROTEIN BCSQ-RELATED"/>
    <property type="match status" value="1"/>
</dbReference>
<evidence type="ECO:0000256" key="1">
    <source>
        <dbReference type="ARBA" id="ARBA00022741"/>
    </source>
</evidence>
<organism evidence="3 4">
    <name type="scientific">Robertmurraya siralis</name>
    <dbReference type="NCBI Taxonomy" id="77777"/>
    <lineage>
        <taxon>Bacteria</taxon>
        <taxon>Bacillati</taxon>
        <taxon>Bacillota</taxon>
        <taxon>Bacilli</taxon>
        <taxon>Bacillales</taxon>
        <taxon>Bacillaceae</taxon>
        <taxon>Robertmurraya</taxon>
    </lineage>
</organism>
<evidence type="ECO:0000313" key="3">
    <source>
        <dbReference type="EMBL" id="GIN61545.1"/>
    </source>
</evidence>
<dbReference type="PIRSF" id="PIRSF003092">
    <property type="entry name" value="MinD"/>
    <property type="match status" value="1"/>
</dbReference>
<keyword evidence="2" id="KW-0067">ATP-binding</keyword>
<dbReference type="InterPro" id="IPR033875">
    <property type="entry name" value="FlhG"/>
</dbReference>
<dbReference type="GO" id="GO:0016887">
    <property type="term" value="F:ATP hydrolysis activity"/>
    <property type="evidence" value="ECO:0007669"/>
    <property type="project" value="TreeGrafter"/>
</dbReference>
<comment type="caution">
    <text evidence="3">The sequence shown here is derived from an EMBL/GenBank/DDBJ whole genome shotgun (WGS) entry which is preliminary data.</text>
</comment>
<proteinExistence type="predicted"/>
<reference evidence="3" key="1">
    <citation type="submission" date="2021-03" db="EMBL/GenBank/DDBJ databases">
        <title>Antimicrobial resistance genes in bacteria isolated from Japanese honey, and their potential for conferring macrolide and lincosamide resistance in the American foulbrood pathogen Paenibacillus larvae.</title>
        <authorList>
            <person name="Okamoto M."/>
            <person name="Kumagai M."/>
            <person name="Kanamori H."/>
            <person name="Takamatsu D."/>
        </authorList>
    </citation>
    <scope>NUCLEOTIDE SEQUENCE</scope>
    <source>
        <strain evidence="3">J27TS8</strain>
    </source>
</reference>
<dbReference type="GO" id="GO:0005829">
    <property type="term" value="C:cytosol"/>
    <property type="evidence" value="ECO:0007669"/>
    <property type="project" value="TreeGrafter"/>
</dbReference>
<gene>
    <name evidence="3" type="primary">ylxH</name>
    <name evidence="3" type="ORF">J27TS8_15380</name>
</gene>
<dbReference type="Pfam" id="PF10609">
    <property type="entry name" value="ParA"/>
    <property type="match status" value="1"/>
</dbReference>
<dbReference type="RefSeq" id="WP_212933447.1">
    <property type="nucleotide sequence ID" value="NZ_BORC01000002.1"/>
</dbReference>
<evidence type="ECO:0000313" key="4">
    <source>
        <dbReference type="Proteomes" id="UP000682111"/>
    </source>
</evidence>
<dbReference type="GO" id="GO:0051782">
    <property type="term" value="P:negative regulation of cell division"/>
    <property type="evidence" value="ECO:0007669"/>
    <property type="project" value="TreeGrafter"/>
</dbReference>
<dbReference type="EMBL" id="BORC01000002">
    <property type="protein sequence ID" value="GIN61545.1"/>
    <property type="molecule type" value="Genomic_DNA"/>
</dbReference>
<dbReference type="Proteomes" id="UP000682111">
    <property type="component" value="Unassembled WGS sequence"/>
</dbReference>
<dbReference type="InterPro" id="IPR033756">
    <property type="entry name" value="YlxH/NBP35"/>
</dbReference>
<dbReference type="GO" id="GO:0005524">
    <property type="term" value="F:ATP binding"/>
    <property type="evidence" value="ECO:0007669"/>
    <property type="project" value="UniProtKB-KW"/>
</dbReference>
<keyword evidence="4" id="KW-1185">Reference proteome</keyword>
<dbReference type="SUPFAM" id="SSF52540">
    <property type="entry name" value="P-loop containing nucleoside triphosphate hydrolases"/>
    <property type="match status" value="1"/>
</dbReference>
<sequence length="287" mass="32391">MKDQAEALRRRLNNMSKLRKMKALAVVSGKGGVGKSNFSLNFAISLCRKGYKVLLFDMDVGMGNIDILLGKSSKYTIVDFFDKKESLNNVVMEGPENLHYIAGGTGLNRLFKLDKDMIEKFTEEFSAVLNAYDYVIFDMGAGVTEETLQLILSVDEIILVTTPEPTSITDGYAMLKHIHMQNEKVPFLVVVNRTIEKKDGLSTFSRLNSVTKKFLGRELKLLGMIPDDKSVRIAVANQTPFVLTTKSLTSKALVELTERYEQENFNEMQSSNAIQFVSKLKRFLFER</sequence>
<dbReference type="Gene3D" id="3.40.50.300">
    <property type="entry name" value="P-loop containing nucleotide triphosphate hydrolases"/>
    <property type="match status" value="1"/>
</dbReference>
<protein>
    <submittedName>
        <fullName evidence="3">Flagellum site-determining protein YlxH</fullName>
    </submittedName>
</protein>
<dbReference type="PANTHER" id="PTHR43384">
    <property type="entry name" value="SEPTUM SITE-DETERMINING PROTEIN MIND HOMOLOG, CHLOROPLASTIC-RELATED"/>
    <property type="match status" value="1"/>
</dbReference>
<dbReference type="InterPro" id="IPR025501">
    <property type="entry name" value="MinD_FleN"/>
</dbReference>
<keyword evidence="1" id="KW-0547">Nucleotide-binding</keyword>
<dbReference type="AlphaFoldDB" id="A0A919WGH2"/>